<dbReference type="KEGG" id="mng:MNEG_4381"/>
<dbReference type="RefSeq" id="XP_013902595.1">
    <property type="nucleotide sequence ID" value="XM_014047141.1"/>
</dbReference>
<evidence type="ECO:0000313" key="2">
    <source>
        <dbReference type="EMBL" id="KIZ03576.1"/>
    </source>
</evidence>
<feature type="signal peptide" evidence="1">
    <location>
        <begin position="1"/>
        <end position="23"/>
    </location>
</feature>
<reference evidence="2 3" key="1">
    <citation type="journal article" date="2013" name="BMC Genomics">
        <title>Reconstruction of the lipid metabolism for the microalga Monoraphidium neglectum from its genome sequence reveals characteristics suitable for biofuel production.</title>
        <authorList>
            <person name="Bogen C."/>
            <person name="Al-Dilaimi A."/>
            <person name="Albersmeier A."/>
            <person name="Wichmann J."/>
            <person name="Grundmann M."/>
            <person name="Rupp O."/>
            <person name="Lauersen K.J."/>
            <person name="Blifernez-Klassen O."/>
            <person name="Kalinowski J."/>
            <person name="Goesmann A."/>
            <person name="Mussgnug J.H."/>
            <person name="Kruse O."/>
        </authorList>
    </citation>
    <scope>NUCLEOTIDE SEQUENCE [LARGE SCALE GENOMIC DNA]</scope>
    <source>
        <strain evidence="2 3">SAG 48.87</strain>
    </source>
</reference>
<keyword evidence="3" id="KW-1185">Reference proteome</keyword>
<dbReference type="EMBL" id="KK100824">
    <property type="protein sequence ID" value="KIZ03576.1"/>
    <property type="molecule type" value="Genomic_DNA"/>
</dbReference>
<dbReference type="OrthoDB" id="10594182at2759"/>
<feature type="chain" id="PRO_5002259594" description="DUF5666 domain-containing protein" evidence="1">
    <location>
        <begin position="24"/>
        <end position="111"/>
    </location>
</feature>
<evidence type="ECO:0008006" key="4">
    <source>
        <dbReference type="Google" id="ProtNLM"/>
    </source>
</evidence>
<accession>A0A0D2NEC8</accession>
<organism evidence="2 3">
    <name type="scientific">Monoraphidium neglectum</name>
    <dbReference type="NCBI Taxonomy" id="145388"/>
    <lineage>
        <taxon>Eukaryota</taxon>
        <taxon>Viridiplantae</taxon>
        <taxon>Chlorophyta</taxon>
        <taxon>core chlorophytes</taxon>
        <taxon>Chlorophyceae</taxon>
        <taxon>CS clade</taxon>
        <taxon>Sphaeropleales</taxon>
        <taxon>Selenastraceae</taxon>
        <taxon>Monoraphidium</taxon>
    </lineage>
</organism>
<gene>
    <name evidence="2" type="ORF">MNEG_4381</name>
</gene>
<name>A0A0D2NEC8_9CHLO</name>
<dbReference type="GeneID" id="25737259"/>
<keyword evidence="1" id="KW-0732">Signal</keyword>
<dbReference type="AlphaFoldDB" id="A0A0D2NEC8"/>
<dbReference type="Proteomes" id="UP000054498">
    <property type="component" value="Unassembled WGS sequence"/>
</dbReference>
<evidence type="ECO:0000313" key="3">
    <source>
        <dbReference type="Proteomes" id="UP000054498"/>
    </source>
</evidence>
<evidence type="ECO:0000256" key="1">
    <source>
        <dbReference type="SAM" id="SignalP"/>
    </source>
</evidence>
<sequence length="111" mass="11493">MAQAARSALAFLVLGLIVIGAHAAVNTVHLSQTAAADNVKQNVNLRSKADRVEGDITLQGTATDNLNQRIHVIAPGRTNTEGLTLSATGTGGTVKRQIICSGGGELRPHDD</sequence>
<protein>
    <recommendedName>
        <fullName evidence="4">DUF5666 domain-containing protein</fullName>
    </recommendedName>
</protein>
<proteinExistence type="predicted"/>